<sequence length="130" mass="15060">MHDLRLALRDSVKKLDDTKNTMNKLHTDYDNQIRKKDEVISMKESIIKEKDAYILKLEQEISKHDSTFISSTDFNDGIDISTSNRTSLLEESSTIKHQRTKRTAISAEPAQHKKSKDLHIVLESYVKSDR</sequence>
<gene>
    <name evidence="3" type="ORF">BYL167_LOCUS69151</name>
    <name evidence="2" type="ORF">SMN809_LOCUS21732</name>
</gene>
<evidence type="ECO:0000313" key="2">
    <source>
        <dbReference type="EMBL" id="CAF4197281.1"/>
    </source>
</evidence>
<dbReference type="Proteomes" id="UP000681967">
    <property type="component" value="Unassembled WGS sequence"/>
</dbReference>
<accession>A0A8S2S253</accession>
<comment type="caution">
    <text evidence="2">The sequence shown here is derived from an EMBL/GenBank/DDBJ whole genome shotgun (WGS) entry which is preliminary data.</text>
</comment>
<dbReference type="EMBL" id="CAJOBH010249605">
    <property type="protein sequence ID" value="CAF5134912.1"/>
    <property type="molecule type" value="Genomic_DNA"/>
</dbReference>
<name>A0A8S2S253_9BILA</name>
<protein>
    <submittedName>
        <fullName evidence="2">Uncharacterized protein</fullName>
    </submittedName>
</protein>
<evidence type="ECO:0000256" key="1">
    <source>
        <dbReference type="SAM" id="MobiDB-lite"/>
    </source>
</evidence>
<dbReference type="AlphaFoldDB" id="A0A8S2S253"/>
<proteinExistence type="predicted"/>
<evidence type="ECO:0000313" key="4">
    <source>
        <dbReference type="Proteomes" id="UP000676336"/>
    </source>
</evidence>
<evidence type="ECO:0000313" key="3">
    <source>
        <dbReference type="EMBL" id="CAF5134912.1"/>
    </source>
</evidence>
<feature type="region of interest" description="Disordered" evidence="1">
    <location>
        <begin position="89"/>
        <end position="114"/>
    </location>
</feature>
<dbReference type="EMBL" id="CAJOBI010017876">
    <property type="protein sequence ID" value="CAF4197281.1"/>
    <property type="molecule type" value="Genomic_DNA"/>
</dbReference>
<reference evidence="2" key="1">
    <citation type="submission" date="2021-02" db="EMBL/GenBank/DDBJ databases">
        <authorList>
            <person name="Nowell W R."/>
        </authorList>
    </citation>
    <scope>NUCLEOTIDE SEQUENCE</scope>
</reference>
<dbReference type="Proteomes" id="UP000676336">
    <property type="component" value="Unassembled WGS sequence"/>
</dbReference>
<organism evidence="2 4">
    <name type="scientific">Rotaria magnacalcarata</name>
    <dbReference type="NCBI Taxonomy" id="392030"/>
    <lineage>
        <taxon>Eukaryota</taxon>
        <taxon>Metazoa</taxon>
        <taxon>Spiralia</taxon>
        <taxon>Gnathifera</taxon>
        <taxon>Rotifera</taxon>
        <taxon>Eurotatoria</taxon>
        <taxon>Bdelloidea</taxon>
        <taxon>Philodinida</taxon>
        <taxon>Philodinidae</taxon>
        <taxon>Rotaria</taxon>
    </lineage>
</organism>